<dbReference type="GO" id="GO:0020037">
    <property type="term" value="F:heme binding"/>
    <property type="evidence" value="ECO:0007669"/>
    <property type="project" value="InterPro"/>
</dbReference>
<evidence type="ECO:0000256" key="7">
    <source>
        <dbReference type="RuleBase" id="RU000461"/>
    </source>
</evidence>
<keyword evidence="2 6" id="KW-0349">Heme</keyword>
<evidence type="ECO:0000256" key="1">
    <source>
        <dbReference type="ARBA" id="ARBA00010617"/>
    </source>
</evidence>
<dbReference type="AlphaFoldDB" id="D8QQT8"/>
<dbReference type="EMBL" id="GL377565">
    <property type="protein sequence ID" value="EFJ38509.1"/>
    <property type="molecule type" value="Genomic_DNA"/>
</dbReference>
<dbReference type="Proteomes" id="UP000001514">
    <property type="component" value="Unassembled WGS sequence"/>
</dbReference>
<keyword evidence="3 6" id="KW-0479">Metal-binding</keyword>
<dbReference type="HOGENOM" id="CLU_001570_4_0_1"/>
<keyword evidence="9" id="KW-1185">Reference proteome</keyword>
<dbReference type="InterPro" id="IPR036396">
    <property type="entry name" value="Cyt_P450_sf"/>
</dbReference>
<dbReference type="GeneID" id="9655822"/>
<evidence type="ECO:0000256" key="4">
    <source>
        <dbReference type="ARBA" id="ARBA00023002"/>
    </source>
</evidence>
<dbReference type="GO" id="GO:0016705">
    <property type="term" value="F:oxidoreductase activity, acting on paired donors, with incorporation or reduction of molecular oxygen"/>
    <property type="evidence" value="ECO:0007669"/>
    <property type="project" value="InterPro"/>
</dbReference>
<dbReference type="CDD" id="cd20618">
    <property type="entry name" value="CYP71_clan"/>
    <property type="match status" value="1"/>
</dbReference>
<dbReference type="GO" id="GO:0004497">
    <property type="term" value="F:monooxygenase activity"/>
    <property type="evidence" value="ECO:0007669"/>
    <property type="project" value="UniProtKB-KW"/>
</dbReference>
<dbReference type="GO" id="GO:0005506">
    <property type="term" value="F:iron ion binding"/>
    <property type="evidence" value="ECO:0007669"/>
    <property type="project" value="InterPro"/>
</dbReference>
<feature type="binding site" description="axial binding residue" evidence="6">
    <location>
        <position position="402"/>
    </location>
    <ligand>
        <name>heme</name>
        <dbReference type="ChEBI" id="CHEBI:30413"/>
    </ligand>
    <ligandPart>
        <name>Fe</name>
        <dbReference type="ChEBI" id="CHEBI:18248"/>
    </ligandPart>
</feature>
<keyword evidence="4 7" id="KW-0560">Oxidoreductase</keyword>
<feature type="non-terminal residue" evidence="8">
    <location>
        <position position="1"/>
    </location>
</feature>
<dbReference type="InterPro" id="IPR002401">
    <property type="entry name" value="Cyt_P450_E_grp-I"/>
</dbReference>
<dbReference type="GO" id="GO:0044550">
    <property type="term" value="P:secondary metabolite biosynthetic process"/>
    <property type="evidence" value="ECO:0007669"/>
    <property type="project" value="UniProtKB-ARBA"/>
</dbReference>
<dbReference type="PANTHER" id="PTHR47944">
    <property type="entry name" value="CYTOCHROME P450 98A9"/>
    <property type="match status" value="1"/>
</dbReference>
<comment type="similarity">
    <text evidence="1 7">Belongs to the cytochrome P450 family.</text>
</comment>
<dbReference type="OrthoDB" id="442633at2759"/>
<protein>
    <submittedName>
        <fullName evidence="8">Uncharacterized protein CYP796C1</fullName>
    </submittedName>
</protein>
<dbReference type="PRINTS" id="PR00463">
    <property type="entry name" value="EP450I"/>
</dbReference>
<dbReference type="InParanoid" id="D8QQT8"/>
<keyword evidence="7" id="KW-0503">Monooxygenase</keyword>
<evidence type="ECO:0000313" key="9">
    <source>
        <dbReference type="Proteomes" id="UP000001514"/>
    </source>
</evidence>
<evidence type="ECO:0000313" key="8">
    <source>
        <dbReference type="EMBL" id="EFJ38509.1"/>
    </source>
</evidence>
<name>D8QQT8_SELML</name>
<proteinExistence type="inferred from homology"/>
<dbReference type="STRING" id="88036.D8QQT8"/>
<dbReference type="eggNOG" id="KOG0156">
    <property type="taxonomic scope" value="Eukaryota"/>
</dbReference>
<dbReference type="Pfam" id="PF00067">
    <property type="entry name" value="p450"/>
    <property type="match status" value="1"/>
</dbReference>
<dbReference type="Gramene" id="EFJ38509">
    <property type="protein sequence ID" value="EFJ38509"/>
    <property type="gene ID" value="SELMODRAFT_20611"/>
</dbReference>
<comment type="cofactor">
    <cofactor evidence="6">
        <name>heme</name>
        <dbReference type="ChEBI" id="CHEBI:30413"/>
    </cofactor>
</comment>
<evidence type="ECO:0000256" key="2">
    <source>
        <dbReference type="ARBA" id="ARBA00022617"/>
    </source>
</evidence>
<dbReference type="PROSITE" id="PS00086">
    <property type="entry name" value="CYTOCHROME_P450"/>
    <property type="match status" value="1"/>
</dbReference>
<evidence type="ECO:0000256" key="3">
    <source>
        <dbReference type="ARBA" id="ARBA00022723"/>
    </source>
</evidence>
<dbReference type="Gene3D" id="1.10.630.10">
    <property type="entry name" value="Cytochrome P450"/>
    <property type="match status" value="1"/>
</dbReference>
<dbReference type="PRINTS" id="PR00385">
    <property type="entry name" value="P450"/>
</dbReference>
<keyword evidence="5 6" id="KW-0408">Iron</keyword>
<sequence length="430" mass="48431">KLPPGPRALPLIGHFHLLGRIPQISLYHLSKKFGPLMYLRLGSAPLIVISSPAMAREFLKTHDAAFARRPPRVAVDILMYKFKSLSYSEGEYHKNIRRMCSMELFTARRVTSFTKIIRDELWDLTAELAKASKAGQPVALRGKLRSLSFNVMTRILMNKTYFGSKASSDDPQAREFVGVIDEVMDAAGAFSIADYFPSVGWLDWSIARCRRAHQRMDAFLDKVLNEQRPGEIPDFVEMTKARVDGPEQAQYLKALLMDLLLGGSETSSTVVEWAMAELLHNPEWMEKLQQEIESVVGRDRMVEESDLAKLELVNAVIKETFRLHPPLSLMVPHTSPEPRLVAGFEIPAKATVLINTYAIGRDSQAWPNDPDKFKPGRFVGSNINVYGHDFELLPFGSGRRGCPGLPLGLRNVQLVLSNLIHGFDWRFRDG</sequence>
<evidence type="ECO:0000256" key="6">
    <source>
        <dbReference type="PIRSR" id="PIRSR602401-1"/>
    </source>
</evidence>
<dbReference type="KEGG" id="smo:SELMODRAFT_20611"/>
<evidence type="ECO:0000256" key="5">
    <source>
        <dbReference type="ARBA" id="ARBA00023004"/>
    </source>
</evidence>
<feature type="non-terminal residue" evidence="8">
    <location>
        <position position="430"/>
    </location>
</feature>
<reference evidence="8 9" key="1">
    <citation type="journal article" date="2011" name="Science">
        <title>The Selaginella genome identifies genetic changes associated with the evolution of vascular plants.</title>
        <authorList>
            <person name="Banks J.A."/>
            <person name="Nishiyama T."/>
            <person name="Hasebe M."/>
            <person name="Bowman J.L."/>
            <person name="Gribskov M."/>
            <person name="dePamphilis C."/>
            <person name="Albert V.A."/>
            <person name="Aono N."/>
            <person name="Aoyama T."/>
            <person name="Ambrose B.A."/>
            <person name="Ashton N.W."/>
            <person name="Axtell M.J."/>
            <person name="Barker E."/>
            <person name="Barker M.S."/>
            <person name="Bennetzen J.L."/>
            <person name="Bonawitz N.D."/>
            <person name="Chapple C."/>
            <person name="Cheng C."/>
            <person name="Correa L.G."/>
            <person name="Dacre M."/>
            <person name="DeBarry J."/>
            <person name="Dreyer I."/>
            <person name="Elias M."/>
            <person name="Engstrom E.M."/>
            <person name="Estelle M."/>
            <person name="Feng L."/>
            <person name="Finet C."/>
            <person name="Floyd S.K."/>
            <person name="Frommer W.B."/>
            <person name="Fujita T."/>
            <person name="Gramzow L."/>
            <person name="Gutensohn M."/>
            <person name="Harholt J."/>
            <person name="Hattori M."/>
            <person name="Heyl A."/>
            <person name="Hirai T."/>
            <person name="Hiwatashi Y."/>
            <person name="Ishikawa M."/>
            <person name="Iwata M."/>
            <person name="Karol K.G."/>
            <person name="Koehler B."/>
            <person name="Kolukisaoglu U."/>
            <person name="Kubo M."/>
            <person name="Kurata T."/>
            <person name="Lalonde S."/>
            <person name="Li K."/>
            <person name="Li Y."/>
            <person name="Litt A."/>
            <person name="Lyons E."/>
            <person name="Manning G."/>
            <person name="Maruyama T."/>
            <person name="Michael T.P."/>
            <person name="Mikami K."/>
            <person name="Miyazaki S."/>
            <person name="Morinaga S."/>
            <person name="Murata T."/>
            <person name="Mueller-Roeber B."/>
            <person name="Nelson D.R."/>
            <person name="Obara M."/>
            <person name="Oguri Y."/>
            <person name="Olmstead R.G."/>
            <person name="Onodera N."/>
            <person name="Petersen B.L."/>
            <person name="Pils B."/>
            <person name="Prigge M."/>
            <person name="Rensing S.A."/>
            <person name="Riano-Pachon D.M."/>
            <person name="Roberts A.W."/>
            <person name="Sato Y."/>
            <person name="Scheller H.V."/>
            <person name="Schulz B."/>
            <person name="Schulz C."/>
            <person name="Shakirov E.V."/>
            <person name="Shibagaki N."/>
            <person name="Shinohara N."/>
            <person name="Shippen D.E."/>
            <person name="Soerensen I."/>
            <person name="Sotooka R."/>
            <person name="Sugimoto N."/>
            <person name="Sugita M."/>
            <person name="Sumikawa N."/>
            <person name="Tanurdzic M."/>
            <person name="Theissen G."/>
            <person name="Ulvskov P."/>
            <person name="Wakazuki S."/>
            <person name="Weng J.K."/>
            <person name="Willats W.W."/>
            <person name="Wipf D."/>
            <person name="Wolf P.G."/>
            <person name="Yang L."/>
            <person name="Zimmer A.D."/>
            <person name="Zhu Q."/>
            <person name="Mitros T."/>
            <person name="Hellsten U."/>
            <person name="Loque D."/>
            <person name="Otillar R."/>
            <person name="Salamov A."/>
            <person name="Schmutz J."/>
            <person name="Shapiro H."/>
            <person name="Lindquist E."/>
            <person name="Lucas S."/>
            <person name="Rokhsar D."/>
            <person name="Grigoriev I.V."/>
        </authorList>
    </citation>
    <scope>NUCLEOTIDE SEQUENCE [LARGE SCALE GENOMIC DNA]</scope>
</reference>
<gene>
    <name evidence="8" type="primary">CYP796C1</name>
    <name evidence="8" type="ORF">SELMODRAFT_20611</name>
</gene>
<dbReference type="PANTHER" id="PTHR47944:SF4">
    <property type="entry name" value="OS09G0441700 PROTEIN"/>
    <property type="match status" value="1"/>
</dbReference>
<dbReference type="SUPFAM" id="SSF48264">
    <property type="entry name" value="Cytochrome P450"/>
    <property type="match status" value="1"/>
</dbReference>
<accession>D8QQT8</accession>
<dbReference type="InterPro" id="IPR017972">
    <property type="entry name" value="Cyt_P450_CS"/>
</dbReference>
<dbReference type="InterPro" id="IPR001128">
    <property type="entry name" value="Cyt_P450"/>
</dbReference>
<organism evidence="9">
    <name type="scientific">Selaginella moellendorffii</name>
    <name type="common">Spikemoss</name>
    <dbReference type="NCBI Taxonomy" id="88036"/>
    <lineage>
        <taxon>Eukaryota</taxon>
        <taxon>Viridiplantae</taxon>
        <taxon>Streptophyta</taxon>
        <taxon>Embryophyta</taxon>
        <taxon>Tracheophyta</taxon>
        <taxon>Lycopodiopsida</taxon>
        <taxon>Selaginellales</taxon>
        <taxon>Selaginellaceae</taxon>
        <taxon>Selaginella</taxon>
    </lineage>
</organism>